<dbReference type="GO" id="GO:0140861">
    <property type="term" value="P:DNA repair-dependent chromatin remodeling"/>
    <property type="evidence" value="ECO:0007669"/>
    <property type="project" value="UniProtKB-ARBA"/>
</dbReference>
<comment type="catalytic activity">
    <reaction evidence="14">
        <text>ATP + H2O = ADP + phosphate + H(+)</text>
        <dbReference type="Rhea" id="RHEA:13065"/>
        <dbReference type="ChEBI" id="CHEBI:15377"/>
        <dbReference type="ChEBI" id="CHEBI:15378"/>
        <dbReference type="ChEBI" id="CHEBI:30616"/>
        <dbReference type="ChEBI" id="CHEBI:43474"/>
        <dbReference type="ChEBI" id="CHEBI:456216"/>
        <dbReference type="EC" id="3.6.4.12"/>
    </reaction>
</comment>
<dbReference type="EC" id="3.6.4.12" evidence="14"/>
<keyword evidence="14" id="KW-0156">Chromatin regulator</keyword>
<evidence type="ECO:0000256" key="3">
    <source>
        <dbReference type="ARBA" id="ARBA00007519"/>
    </source>
</evidence>
<comment type="similarity">
    <text evidence="3 14">Belongs to the RuvB family.</text>
</comment>
<accession>A0AAN7VCP1</accession>
<keyword evidence="7 14" id="KW-0347">Helicase</keyword>
<organism evidence="16 17">
    <name type="scientific">Pyrocoelia pectoralis</name>
    <dbReference type="NCBI Taxonomy" id="417401"/>
    <lineage>
        <taxon>Eukaryota</taxon>
        <taxon>Metazoa</taxon>
        <taxon>Ecdysozoa</taxon>
        <taxon>Arthropoda</taxon>
        <taxon>Hexapoda</taxon>
        <taxon>Insecta</taxon>
        <taxon>Pterygota</taxon>
        <taxon>Neoptera</taxon>
        <taxon>Endopterygota</taxon>
        <taxon>Coleoptera</taxon>
        <taxon>Polyphaga</taxon>
        <taxon>Elateriformia</taxon>
        <taxon>Elateroidea</taxon>
        <taxon>Lampyridae</taxon>
        <taxon>Lampyrinae</taxon>
        <taxon>Pyrocoelia</taxon>
    </lineage>
</organism>
<dbReference type="InterPro" id="IPR042487">
    <property type="entry name" value="RuvBL1/2_DNA/RNA_bd_dom"/>
</dbReference>
<keyword evidence="13" id="KW-0131">Cell cycle</keyword>
<dbReference type="GO" id="GO:0005524">
    <property type="term" value="F:ATP binding"/>
    <property type="evidence" value="ECO:0007669"/>
    <property type="project" value="UniProtKB-KW"/>
</dbReference>
<dbReference type="GO" id="GO:0009968">
    <property type="term" value="P:negative regulation of signal transduction"/>
    <property type="evidence" value="ECO:0007669"/>
    <property type="project" value="UniProtKB-ARBA"/>
</dbReference>
<dbReference type="GO" id="GO:0010628">
    <property type="term" value="P:positive regulation of gene expression"/>
    <property type="evidence" value="ECO:0007669"/>
    <property type="project" value="UniProtKB-ARBA"/>
</dbReference>
<dbReference type="SMART" id="SM00382">
    <property type="entry name" value="AAA"/>
    <property type="match status" value="1"/>
</dbReference>
<dbReference type="GO" id="GO:0045893">
    <property type="term" value="P:positive regulation of DNA-templated transcription"/>
    <property type="evidence" value="ECO:0007669"/>
    <property type="project" value="UniProtKB-ARBA"/>
</dbReference>
<keyword evidence="14" id="KW-0227">DNA damage</keyword>
<evidence type="ECO:0000256" key="4">
    <source>
        <dbReference type="ARBA" id="ARBA00022618"/>
    </source>
</evidence>
<dbReference type="Gene3D" id="2.40.50.360">
    <property type="entry name" value="RuvB-like helicase, domain II"/>
    <property type="match status" value="1"/>
</dbReference>
<keyword evidence="14" id="KW-0234">DNA repair</keyword>
<dbReference type="InterPro" id="IPR041048">
    <property type="entry name" value="RuvB-like_C"/>
</dbReference>
<dbReference type="PANTHER" id="PTHR11093">
    <property type="entry name" value="RUVB-RELATED REPTIN AND PONTIN"/>
    <property type="match status" value="1"/>
</dbReference>
<reference evidence="16 17" key="1">
    <citation type="journal article" date="2024" name="Insects">
        <title>An Improved Chromosome-Level Genome Assembly of the Firefly Pyrocoelia pectoralis.</title>
        <authorList>
            <person name="Fu X."/>
            <person name="Meyer-Rochow V.B."/>
            <person name="Ballantyne L."/>
            <person name="Zhu X."/>
        </authorList>
    </citation>
    <scope>NUCLEOTIDE SEQUENCE [LARGE SCALE GENOMIC DNA]</scope>
    <source>
        <strain evidence="16">XCY_ONT2</strain>
    </source>
</reference>
<dbReference type="Gene3D" id="3.40.50.300">
    <property type="entry name" value="P-loop containing nucleotide triphosphate hydrolases"/>
    <property type="match status" value="1"/>
</dbReference>
<evidence type="ECO:0000256" key="9">
    <source>
        <dbReference type="ARBA" id="ARBA00023015"/>
    </source>
</evidence>
<name>A0AAN7VCP1_9COLE</name>
<dbReference type="GO" id="GO:0060828">
    <property type="term" value="P:regulation of canonical Wnt signaling pathway"/>
    <property type="evidence" value="ECO:0007669"/>
    <property type="project" value="UniProtKB-ARBA"/>
</dbReference>
<comment type="function">
    <text evidence="1 14">Proposed core component of the chromatin remodeling Ino80 complex which is involved in transcriptional regulation, DNA replication and probably DNA repair.</text>
</comment>
<evidence type="ECO:0000256" key="5">
    <source>
        <dbReference type="ARBA" id="ARBA00022741"/>
    </source>
</evidence>
<dbReference type="Pfam" id="PF06068">
    <property type="entry name" value="TIP49"/>
    <property type="match status" value="1"/>
</dbReference>
<keyword evidence="8 14" id="KW-0067">ATP-binding</keyword>
<dbReference type="InterPro" id="IPR027417">
    <property type="entry name" value="P-loop_NTPase"/>
</dbReference>
<evidence type="ECO:0000259" key="15">
    <source>
        <dbReference type="SMART" id="SM00382"/>
    </source>
</evidence>
<evidence type="ECO:0000256" key="1">
    <source>
        <dbReference type="ARBA" id="ARBA00002300"/>
    </source>
</evidence>
<dbReference type="GO" id="GO:0000123">
    <property type="term" value="C:histone acetyltransferase complex"/>
    <property type="evidence" value="ECO:0007669"/>
    <property type="project" value="UniProtKB-ARBA"/>
</dbReference>
<evidence type="ECO:0000256" key="8">
    <source>
        <dbReference type="ARBA" id="ARBA00022840"/>
    </source>
</evidence>
<dbReference type="Pfam" id="PF17856">
    <property type="entry name" value="TIP49_C"/>
    <property type="match status" value="1"/>
</dbReference>
<keyword evidence="6 14" id="KW-0378">Hydrolase</keyword>
<dbReference type="GO" id="GO:0016787">
    <property type="term" value="F:hydrolase activity"/>
    <property type="evidence" value="ECO:0007669"/>
    <property type="project" value="UniProtKB-KW"/>
</dbReference>
<dbReference type="InterPro" id="IPR027238">
    <property type="entry name" value="RuvB-like"/>
</dbReference>
<evidence type="ECO:0000256" key="7">
    <source>
        <dbReference type="ARBA" id="ARBA00022806"/>
    </source>
</evidence>
<dbReference type="GO" id="GO:0006310">
    <property type="term" value="P:DNA recombination"/>
    <property type="evidence" value="ECO:0007669"/>
    <property type="project" value="UniProtKB-KW"/>
</dbReference>
<gene>
    <name evidence="16" type="ORF">RI129_006567</name>
</gene>
<dbReference type="SUPFAM" id="SSF52540">
    <property type="entry name" value="P-loop containing nucleoside triphosphate hydrolases"/>
    <property type="match status" value="1"/>
</dbReference>
<feature type="domain" description="AAA+ ATPase" evidence="15">
    <location>
        <begin position="62"/>
        <end position="370"/>
    </location>
</feature>
<evidence type="ECO:0000313" key="17">
    <source>
        <dbReference type="Proteomes" id="UP001329430"/>
    </source>
</evidence>
<keyword evidence="17" id="KW-1185">Reference proteome</keyword>
<keyword evidence="9 14" id="KW-0805">Transcription regulation</keyword>
<keyword evidence="4" id="KW-0132">Cell division</keyword>
<dbReference type="EMBL" id="JAVRBK010000004">
    <property type="protein sequence ID" value="KAK5645267.1"/>
    <property type="molecule type" value="Genomic_DNA"/>
</dbReference>
<dbReference type="Proteomes" id="UP001329430">
    <property type="component" value="Chromosome 4"/>
</dbReference>
<keyword evidence="5 14" id="KW-0547">Nucleotide-binding</keyword>
<evidence type="ECO:0000256" key="13">
    <source>
        <dbReference type="ARBA" id="ARBA00023306"/>
    </source>
</evidence>
<dbReference type="GO" id="GO:0006281">
    <property type="term" value="P:DNA repair"/>
    <property type="evidence" value="ECO:0007669"/>
    <property type="project" value="UniProtKB-KW"/>
</dbReference>
<evidence type="ECO:0000256" key="2">
    <source>
        <dbReference type="ARBA" id="ARBA00004123"/>
    </source>
</evidence>
<dbReference type="FunFam" id="2.40.50.360:FF:000001">
    <property type="entry name" value="RuvB-like helicase"/>
    <property type="match status" value="1"/>
</dbReference>
<dbReference type="GO" id="GO:0005634">
    <property type="term" value="C:nucleus"/>
    <property type="evidence" value="ECO:0007669"/>
    <property type="project" value="UniProtKB-SubCell"/>
</dbReference>
<dbReference type="Gene3D" id="1.10.8.60">
    <property type="match status" value="1"/>
</dbReference>
<evidence type="ECO:0000256" key="14">
    <source>
        <dbReference type="RuleBase" id="RU363048"/>
    </source>
</evidence>
<evidence type="ECO:0000313" key="16">
    <source>
        <dbReference type="EMBL" id="KAK5645267.1"/>
    </source>
</evidence>
<protein>
    <recommendedName>
        <fullName evidence="14">RuvB-like helicase</fullName>
        <ecNumber evidence="14">3.6.4.12</ecNumber>
    </recommendedName>
</protein>
<sequence length="456" mass="49879">MKVEEVKSTVKTQRISAHSHVKGLGLDENGIPIQMAAGLVGQEQAREAAGIVVDMIKSKKMAGRAILLAGPPGTGKTAIALAIAQDLGTKVPFCPMVGSEVYSSEIKKTEVLMENFRRAIGLRIRETKEVYEGEVTELTPVETESPAGGYGKTVNHVIIGLRTAKGSKQLKLDPSIYEALQKEKVEVGDVIYIEANSGAVKRQGRSDAFATEFDLEAEEYVPLPKGDVHKKKEVVQDVTLHDLDAANAKPQGGQDVLSMMGQLLKPKKTEITDKLRREINKVVDKYIDQGIAELVPGVLFIDEVHMLDIETFTYLHRALESAIAPIVIFATNRGRCVIRGTDDIVAPHGIPLDLLDRLVIIRTLPYNKPELEQILSLRVSTEGLDIDADALKSLGDVGARSTLRYAVQLLTPASLTAKTNGRKNINKQDIEEVSSLFLDAKSSAKILTQNKEKFMR</sequence>
<dbReference type="FunFam" id="1.10.8.60:FF:000010">
    <property type="entry name" value="RuvB-like helicase"/>
    <property type="match status" value="1"/>
</dbReference>
<dbReference type="InterPro" id="IPR003593">
    <property type="entry name" value="AAA+_ATPase"/>
</dbReference>
<evidence type="ECO:0000256" key="6">
    <source>
        <dbReference type="ARBA" id="ARBA00022801"/>
    </source>
</evidence>
<keyword evidence="11" id="KW-0233">DNA recombination</keyword>
<dbReference type="GO" id="GO:0051301">
    <property type="term" value="P:cell division"/>
    <property type="evidence" value="ECO:0007669"/>
    <property type="project" value="UniProtKB-KW"/>
</dbReference>
<evidence type="ECO:0000256" key="10">
    <source>
        <dbReference type="ARBA" id="ARBA00023163"/>
    </source>
</evidence>
<dbReference type="InterPro" id="IPR010339">
    <property type="entry name" value="TIP49_P-loop"/>
</dbReference>
<comment type="caution">
    <text evidence="16">The sequence shown here is derived from an EMBL/GenBank/DDBJ whole genome shotgun (WGS) entry which is preliminary data.</text>
</comment>
<dbReference type="AlphaFoldDB" id="A0AAN7VCP1"/>
<comment type="subcellular location">
    <subcellularLocation>
        <location evidence="2 14">Nucleus</location>
    </subcellularLocation>
</comment>
<keyword evidence="12 14" id="KW-0539">Nucleus</keyword>
<keyword evidence="10 14" id="KW-0804">Transcription</keyword>
<dbReference type="GO" id="GO:0042127">
    <property type="term" value="P:regulation of cell population proliferation"/>
    <property type="evidence" value="ECO:0007669"/>
    <property type="project" value="UniProtKB-ARBA"/>
</dbReference>
<dbReference type="GO" id="GO:0003712">
    <property type="term" value="F:transcription coregulator activity"/>
    <property type="evidence" value="ECO:0007669"/>
    <property type="project" value="UniProtKB-ARBA"/>
</dbReference>
<evidence type="ECO:0000256" key="11">
    <source>
        <dbReference type="ARBA" id="ARBA00023172"/>
    </source>
</evidence>
<evidence type="ECO:0000256" key="12">
    <source>
        <dbReference type="ARBA" id="ARBA00023242"/>
    </source>
</evidence>
<proteinExistence type="inferred from homology"/>
<dbReference type="GO" id="GO:0003678">
    <property type="term" value="F:DNA helicase activity"/>
    <property type="evidence" value="ECO:0007669"/>
    <property type="project" value="UniProtKB-EC"/>
</dbReference>